<sequence>MFSSPIAALVLSFVVGQSLALPAAVAPPSTNYINWKTFKANGVNLGGWLVQESTIDTAFWNQYSGGAPDEWGLCVNLGSQCGPVLEKRYASWITTSDIDKLAAANITLLRIPTTYAAWVKVPGSQLYSGNQLSFLKTISSYAINKYNMHIIIDIHSLPGGVNGMAFGEKEGNYGWFNNATALTYSYQAVDAAINFIQTSNFPSHFTLEPINEPVDNRNIQFFGTPLALSDTGAAWVTSYIKGVISRVAAVNSKIPVMFQDGFKGESYFSSSFPATANLVFDIHNYYFAGRGATSANEAALICSDAKTSAGDGKFPTFVGEWSIQAELNNTFTLREKNLLTGLYAFNKYTSGSAYWTAKFLGTAKVDGQGTQQDYWNYGTFVDLGTECHDFLASLVHNFHSQMTAPVVYYQIYGHTALDSIPRCSSRTCYSHFRRMSPRVAAAGYPTAKVVYNIGNTTNSTLLPYLDPSLCISDRLDDLLSRMTLEEKAGQLFIKQILAGINGTIDNTTIIPDGTRNLTTAPLITDKLLSHFNVNNARSARQMAEWHNAIQNLAMQTRLKIPVTVASDPRHAFADTVGSSIAIERFSKFPESLGIAALRDTVLAELYATIIREEYLAVGIRNALQPQIDVVTEPRMARSGQTFGEDANLTASMVVALIKGFQGEELGLNSVTTVTKHFPGAGPSRNGNDSHFATGKDNTYYGDFLDYHLIPFKAAIAAGGRQIMPSYARPIGTKYPEVAFGFNKPVITGLLREELGFKGIVVSDWGLITDQAILGVIEPARAWGVENTTESERAKMVLDAGVDQFGGEIRTELLIDLVTSGQIPESRLDISVRKLLEEKFLLGLFDHRFVDPEAAEKLVGNAYFARIGNETQRRAYTLLTNQIDTLPLRPTDGVKFYARGFNASYLEARGLQVVDQPYKADFCFLRLSTPYETRGSPFRQRYHEGRLDFNASQKASHSELFNSCPTIVDILLDRPAVIPEIAQEAAALFGHYGASVDAFLDVVFNVDGWKPEGKLPFDMPRSMEAVEGQVADVPFDTEDPLFRFGHGLSYNRTALCG</sequence>
<dbReference type="GO" id="GO:0008422">
    <property type="term" value="F:beta-glucosidase activity"/>
    <property type="evidence" value="ECO:0007669"/>
    <property type="project" value="UniProtKB-EC"/>
</dbReference>
<evidence type="ECO:0000256" key="4">
    <source>
        <dbReference type="ARBA" id="ARBA00012744"/>
    </source>
</evidence>
<evidence type="ECO:0000256" key="7">
    <source>
        <dbReference type="ARBA" id="ARBA00023180"/>
    </source>
</evidence>
<evidence type="ECO:0000256" key="6">
    <source>
        <dbReference type="ARBA" id="ARBA00022801"/>
    </source>
</evidence>
<evidence type="ECO:0000256" key="5">
    <source>
        <dbReference type="ARBA" id="ARBA00022729"/>
    </source>
</evidence>
<dbReference type="InterPro" id="IPR036881">
    <property type="entry name" value="Glyco_hydro_3_C_sf"/>
</dbReference>
<keyword evidence="8" id="KW-0326">Glycosidase</keyword>
<feature type="signal peptide" evidence="9">
    <location>
        <begin position="1"/>
        <end position="20"/>
    </location>
</feature>
<evidence type="ECO:0000259" key="11">
    <source>
        <dbReference type="Pfam" id="PF00933"/>
    </source>
</evidence>
<proteinExistence type="inferred from homology"/>
<evidence type="ECO:0000256" key="2">
    <source>
        <dbReference type="ARBA" id="ARBA00005336"/>
    </source>
</evidence>
<dbReference type="Gene3D" id="3.40.50.1700">
    <property type="entry name" value="Glycoside hydrolase family 3 C-terminal domain"/>
    <property type="match status" value="1"/>
</dbReference>
<dbReference type="InterPro" id="IPR051915">
    <property type="entry name" value="Cellulose_Degrad_GH3"/>
</dbReference>
<evidence type="ECO:0000313" key="12">
    <source>
        <dbReference type="EMBL" id="THZ81955.1"/>
    </source>
</evidence>
<dbReference type="SUPFAM" id="SSF51445">
    <property type="entry name" value="(Trans)glycosidases"/>
    <property type="match status" value="2"/>
</dbReference>
<keyword evidence="5 9" id="KW-0732">Signal</keyword>
<dbReference type="PRINTS" id="PR00133">
    <property type="entry name" value="GLHYDRLASE3"/>
</dbReference>
<accession>A0A4S9XQ85</accession>
<dbReference type="Proteomes" id="UP000310039">
    <property type="component" value="Unassembled WGS sequence"/>
</dbReference>
<feature type="domain" description="Glycoside hydrolase family 3 N-terminal" evidence="11">
    <location>
        <begin position="483"/>
        <end position="835"/>
    </location>
</feature>
<dbReference type="InterPro" id="IPR001547">
    <property type="entry name" value="Glyco_hydro_5"/>
</dbReference>
<dbReference type="Gene3D" id="3.20.20.80">
    <property type="entry name" value="Glycosidases"/>
    <property type="match status" value="1"/>
</dbReference>
<organism evidence="12 13">
    <name type="scientific">Aureobasidium pullulans</name>
    <name type="common">Black yeast</name>
    <name type="synonym">Pullularia pullulans</name>
    <dbReference type="NCBI Taxonomy" id="5580"/>
    <lineage>
        <taxon>Eukaryota</taxon>
        <taxon>Fungi</taxon>
        <taxon>Dikarya</taxon>
        <taxon>Ascomycota</taxon>
        <taxon>Pezizomycotina</taxon>
        <taxon>Dothideomycetes</taxon>
        <taxon>Dothideomycetidae</taxon>
        <taxon>Dothideales</taxon>
        <taxon>Saccotheciaceae</taxon>
        <taxon>Aureobasidium</taxon>
    </lineage>
</organism>
<evidence type="ECO:0000259" key="10">
    <source>
        <dbReference type="Pfam" id="PF00150"/>
    </source>
</evidence>
<evidence type="ECO:0000256" key="3">
    <source>
        <dbReference type="ARBA" id="ARBA00005641"/>
    </source>
</evidence>
<dbReference type="Gene3D" id="3.20.20.300">
    <property type="entry name" value="Glycoside hydrolase, family 3, N-terminal domain"/>
    <property type="match status" value="1"/>
</dbReference>
<dbReference type="InterPro" id="IPR036962">
    <property type="entry name" value="Glyco_hydro_3_N_sf"/>
</dbReference>
<dbReference type="GO" id="GO:0009251">
    <property type="term" value="P:glucan catabolic process"/>
    <property type="evidence" value="ECO:0007669"/>
    <property type="project" value="TreeGrafter"/>
</dbReference>
<name>A0A4S9XQ85_AURPU</name>
<evidence type="ECO:0000313" key="13">
    <source>
        <dbReference type="Proteomes" id="UP000310039"/>
    </source>
</evidence>
<comment type="similarity">
    <text evidence="2">Belongs to the glycosyl hydrolase 3 family.</text>
</comment>
<dbReference type="PANTHER" id="PTHR30620:SF16">
    <property type="entry name" value="LYSOSOMAL BETA GLUCOSIDASE"/>
    <property type="match status" value="1"/>
</dbReference>
<protein>
    <recommendedName>
        <fullName evidence="4">beta-glucosidase</fullName>
        <ecNumber evidence="4">3.2.1.21</ecNumber>
    </recommendedName>
</protein>
<dbReference type="AlphaFoldDB" id="A0A4S9XQ85"/>
<evidence type="ECO:0000256" key="9">
    <source>
        <dbReference type="SAM" id="SignalP"/>
    </source>
</evidence>
<dbReference type="EMBL" id="QZBT01000087">
    <property type="protein sequence ID" value="THZ81955.1"/>
    <property type="molecule type" value="Genomic_DNA"/>
</dbReference>
<dbReference type="InterPro" id="IPR001764">
    <property type="entry name" value="Glyco_hydro_3_N"/>
</dbReference>
<evidence type="ECO:0000256" key="8">
    <source>
        <dbReference type="ARBA" id="ARBA00023295"/>
    </source>
</evidence>
<comment type="similarity">
    <text evidence="3">Belongs to the glycosyl hydrolase 5 (cellulase A) family.</text>
</comment>
<evidence type="ECO:0000256" key="1">
    <source>
        <dbReference type="ARBA" id="ARBA00000448"/>
    </source>
</evidence>
<dbReference type="EC" id="3.2.1.21" evidence="4"/>
<dbReference type="Pfam" id="PF00150">
    <property type="entry name" value="Cellulase"/>
    <property type="match status" value="1"/>
</dbReference>
<dbReference type="Pfam" id="PF00933">
    <property type="entry name" value="Glyco_hydro_3"/>
    <property type="match status" value="1"/>
</dbReference>
<dbReference type="SUPFAM" id="SSF52279">
    <property type="entry name" value="Beta-D-glucan exohydrolase, C-terminal domain"/>
    <property type="match status" value="1"/>
</dbReference>
<keyword evidence="7" id="KW-0325">Glycoprotein</keyword>
<reference evidence="12 13" key="1">
    <citation type="submission" date="2018-10" db="EMBL/GenBank/DDBJ databases">
        <title>Fifty Aureobasidium pullulans genomes reveal a recombining polyextremotolerant generalist.</title>
        <authorList>
            <person name="Gostincar C."/>
            <person name="Turk M."/>
            <person name="Zajc J."/>
            <person name="Gunde-Cimerman N."/>
        </authorList>
    </citation>
    <scope>NUCLEOTIDE SEQUENCE [LARGE SCALE GENOMIC DNA]</scope>
    <source>
        <strain evidence="12 13">EXF-3403</strain>
    </source>
</reference>
<dbReference type="PANTHER" id="PTHR30620">
    <property type="entry name" value="PERIPLASMIC BETA-GLUCOSIDASE-RELATED"/>
    <property type="match status" value="1"/>
</dbReference>
<comment type="catalytic activity">
    <reaction evidence="1">
        <text>Hydrolysis of terminal, non-reducing beta-D-glucosyl residues with release of beta-D-glucose.</text>
        <dbReference type="EC" id="3.2.1.21"/>
    </reaction>
</comment>
<dbReference type="InterPro" id="IPR017853">
    <property type="entry name" value="GH"/>
</dbReference>
<feature type="domain" description="Glycoside hydrolase family 5" evidence="10">
    <location>
        <begin position="93"/>
        <end position="357"/>
    </location>
</feature>
<gene>
    <name evidence="12" type="ORF">D6C84_06170</name>
</gene>
<feature type="chain" id="PRO_5020531560" description="beta-glucosidase" evidence="9">
    <location>
        <begin position="21"/>
        <end position="1056"/>
    </location>
</feature>
<comment type="caution">
    <text evidence="12">The sequence shown here is derived from an EMBL/GenBank/DDBJ whole genome shotgun (WGS) entry which is preliminary data.</text>
</comment>
<keyword evidence="6" id="KW-0378">Hydrolase</keyword>